<organism evidence="16 17">
    <name type="scientific">Citrobacter freundii</name>
    <dbReference type="NCBI Taxonomy" id="546"/>
    <lineage>
        <taxon>Bacteria</taxon>
        <taxon>Pseudomonadati</taxon>
        <taxon>Pseudomonadota</taxon>
        <taxon>Gammaproteobacteria</taxon>
        <taxon>Enterobacterales</taxon>
        <taxon>Enterobacteriaceae</taxon>
        <taxon>Citrobacter</taxon>
        <taxon>Citrobacter freundii complex</taxon>
    </lineage>
</organism>
<dbReference type="GO" id="GO:0046872">
    <property type="term" value="F:metal ion binding"/>
    <property type="evidence" value="ECO:0007669"/>
    <property type="project" value="UniProtKB-KW"/>
</dbReference>
<dbReference type="Gene3D" id="1.10.287.910">
    <property type="entry name" value="bacterial mercury transporter, merf"/>
    <property type="match status" value="1"/>
</dbReference>
<feature type="transmembrane region" description="Helical" evidence="15">
    <location>
        <begin position="12"/>
        <end position="37"/>
    </location>
</feature>
<evidence type="ECO:0000256" key="3">
    <source>
        <dbReference type="ARBA" id="ARBA00017053"/>
    </source>
</evidence>
<keyword evidence="10" id="KW-0476">Mercury</keyword>
<keyword evidence="4" id="KW-0813">Transport</keyword>
<protein>
    <recommendedName>
        <fullName evidence="3">Mercuric transport protein MerT</fullName>
    </recommendedName>
    <alternativeName>
        <fullName evidence="13">Mercury ion transport protein</fullName>
    </alternativeName>
</protein>
<evidence type="ECO:0000256" key="8">
    <source>
        <dbReference type="ARBA" id="ARBA00022692"/>
    </source>
</evidence>
<evidence type="ECO:0000256" key="9">
    <source>
        <dbReference type="ARBA" id="ARBA00022723"/>
    </source>
</evidence>
<evidence type="ECO:0000313" key="16">
    <source>
        <dbReference type="EMBL" id="OYR02540.1"/>
    </source>
</evidence>
<keyword evidence="11 15" id="KW-1133">Transmembrane helix</keyword>
<feature type="transmembrane region" description="Helical" evidence="15">
    <location>
        <begin position="91"/>
        <end position="114"/>
    </location>
</feature>
<evidence type="ECO:0000313" key="17">
    <source>
        <dbReference type="Proteomes" id="UP000215827"/>
    </source>
</evidence>
<evidence type="ECO:0000256" key="11">
    <source>
        <dbReference type="ARBA" id="ARBA00022989"/>
    </source>
</evidence>
<keyword evidence="7" id="KW-0997">Cell inner membrane</keyword>
<keyword evidence="12 15" id="KW-0472">Membrane</keyword>
<comment type="caution">
    <text evidence="16">The sequence shown here is derived from an EMBL/GenBank/DDBJ whole genome shotgun (WGS) entry which is preliminary data.</text>
</comment>
<accession>A0A0D7LQV2</accession>
<keyword evidence="6" id="KW-1003">Cell membrane</keyword>
<name>A0A0D7LQV2_CITFR</name>
<comment type="function">
    <text evidence="14">Involved in mercury resistance. Probably transfers a mercuric ion from the periplasmic Hg(2+)-binding protein MerP to the cytoplasmic mercuric reductase MerA.</text>
</comment>
<keyword evidence="8 15" id="KW-0812">Transmembrane</keyword>
<feature type="transmembrane region" description="Helical" evidence="15">
    <location>
        <begin position="52"/>
        <end position="70"/>
    </location>
</feature>
<evidence type="ECO:0000256" key="2">
    <source>
        <dbReference type="ARBA" id="ARBA00008224"/>
    </source>
</evidence>
<dbReference type="Pfam" id="PF02411">
    <property type="entry name" value="MerT"/>
    <property type="match status" value="1"/>
</dbReference>
<evidence type="ECO:0000256" key="12">
    <source>
        <dbReference type="ARBA" id="ARBA00023136"/>
    </source>
</evidence>
<comment type="subcellular location">
    <subcellularLocation>
        <location evidence="1">Cell inner membrane</location>
        <topology evidence="1">Multi-pass membrane protein</topology>
    </subcellularLocation>
</comment>
<evidence type="ECO:0000256" key="7">
    <source>
        <dbReference type="ARBA" id="ARBA00022519"/>
    </source>
</evidence>
<evidence type="ECO:0000256" key="15">
    <source>
        <dbReference type="SAM" id="Phobius"/>
    </source>
</evidence>
<evidence type="ECO:0000256" key="1">
    <source>
        <dbReference type="ARBA" id="ARBA00004429"/>
    </source>
</evidence>
<keyword evidence="5" id="KW-0475">Mercuric resistance</keyword>
<evidence type="ECO:0000256" key="13">
    <source>
        <dbReference type="ARBA" id="ARBA00030934"/>
    </source>
</evidence>
<evidence type="ECO:0000256" key="4">
    <source>
        <dbReference type="ARBA" id="ARBA00022448"/>
    </source>
</evidence>
<dbReference type="Proteomes" id="UP000215827">
    <property type="component" value="Unassembled WGS sequence"/>
</dbReference>
<gene>
    <name evidence="16" type="ORF">B9P89_15875</name>
</gene>
<evidence type="ECO:0000256" key="5">
    <source>
        <dbReference type="ARBA" id="ARBA00022466"/>
    </source>
</evidence>
<dbReference type="InterPro" id="IPR003457">
    <property type="entry name" value="Transprt_MerT"/>
</dbReference>
<proteinExistence type="inferred from homology"/>
<dbReference type="EMBL" id="NEFA01000018">
    <property type="protein sequence ID" value="OYR02540.1"/>
    <property type="molecule type" value="Genomic_DNA"/>
</dbReference>
<keyword evidence="9" id="KW-0479">Metal-binding</keyword>
<dbReference type="GO" id="GO:0005886">
    <property type="term" value="C:plasma membrane"/>
    <property type="evidence" value="ECO:0007669"/>
    <property type="project" value="UniProtKB-SubCell"/>
</dbReference>
<comment type="similarity">
    <text evidence="2">Belongs to the MerT family.</text>
</comment>
<evidence type="ECO:0000256" key="14">
    <source>
        <dbReference type="ARBA" id="ARBA00045720"/>
    </source>
</evidence>
<evidence type="ECO:0000256" key="6">
    <source>
        <dbReference type="ARBA" id="ARBA00022475"/>
    </source>
</evidence>
<dbReference type="GO" id="GO:0015097">
    <property type="term" value="F:mercury ion transmembrane transporter activity"/>
    <property type="evidence" value="ECO:0007669"/>
    <property type="project" value="InterPro"/>
</dbReference>
<dbReference type="AlphaFoldDB" id="A0A0D7LQV2"/>
<reference evidence="16 17" key="1">
    <citation type="submission" date="2017-04" db="EMBL/GenBank/DDBJ databases">
        <title>Emergence of KPC-2-producing Citrobacter isolates from sediments of a Chinese river.</title>
        <authorList>
            <person name="Zheng B."/>
        </authorList>
    </citation>
    <scope>NUCLEOTIDE SEQUENCE [LARGE SCALE GENOMIC DNA]</scope>
    <source>
        <strain evidence="16 17">C191</strain>
    </source>
</reference>
<evidence type="ECO:0000256" key="10">
    <source>
        <dbReference type="ARBA" id="ARBA00022914"/>
    </source>
</evidence>
<sequence length="118" mass="13255">MSPQNNAKGAGLTLLTAAVAAVTAGLCCVGPLLYLLFGISAASFAVFTQFEFLRIPLMLVSLGLLLHVFWRLYFSRRLWCSGWLTLKQARVLYWCALALILPVLFYPTLVAWFYEVFE</sequence>
<dbReference type="RefSeq" id="WP_016150541.1">
    <property type="nucleotide sequence ID" value="NZ_AP028314.1"/>
</dbReference>